<reference evidence="2" key="1">
    <citation type="journal article" date="2019" name="Int. J. Syst. Evol. Microbiol.">
        <title>The Global Catalogue of Microorganisms (GCM) 10K type strain sequencing project: providing services to taxonomists for standard genome sequencing and annotation.</title>
        <authorList>
            <consortium name="The Broad Institute Genomics Platform"/>
            <consortium name="The Broad Institute Genome Sequencing Center for Infectious Disease"/>
            <person name="Wu L."/>
            <person name="Ma J."/>
        </authorList>
    </citation>
    <scope>NUCLEOTIDE SEQUENCE [LARGE SCALE GENOMIC DNA]</scope>
    <source>
        <strain evidence="2">ICMP 6774ER</strain>
    </source>
</reference>
<organism evidence="1 2">
    <name type="scientific">Nonomuraea mangrovi</name>
    <dbReference type="NCBI Taxonomy" id="2316207"/>
    <lineage>
        <taxon>Bacteria</taxon>
        <taxon>Bacillati</taxon>
        <taxon>Actinomycetota</taxon>
        <taxon>Actinomycetes</taxon>
        <taxon>Streptosporangiales</taxon>
        <taxon>Streptosporangiaceae</taxon>
        <taxon>Nonomuraea</taxon>
    </lineage>
</organism>
<dbReference type="RefSeq" id="WP_379575755.1">
    <property type="nucleotide sequence ID" value="NZ_JBHUFV010000046.1"/>
</dbReference>
<comment type="caution">
    <text evidence="1">The sequence shown here is derived from an EMBL/GenBank/DDBJ whole genome shotgun (WGS) entry which is preliminary data.</text>
</comment>
<evidence type="ECO:0000313" key="2">
    <source>
        <dbReference type="Proteomes" id="UP001597368"/>
    </source>
</evidence>
<dbReference type="EMBL" id="JBHUFV010000046">
    <property type="protein sequence ID" value="MFD1935635.1"/>
    <property type="molecule type" value="Genomic_DNA"/>
</dbReference>
<keyword evidence="2" id="KW-1185">Reference proteome</keyword>
<name>A0ABW4T3D0_9ACTN</name>
<protein>
    <submittedName>
        <fullName evidence="1">Uncharacterized protein</fullName>
    </submittedName>
</protein>
<evidence type="ECO:0000313" key="1">
    <source>
        <dbReference type="EMBL" id="MFD1935635.1"/>
    </source>
</evidence>
<sequence>MTCAPTGGTPSPTRPAGSAAIARLWAEAERLTGVTLPATVA</sequence>
<accession>A0ABW4T3D0</accession>
<gene>
    <name evidence="1" type="ORF">ACFSKW_29610</name>
</gene>
<proteinExistence type="predicted"/>
<dbReference type="Proteomes" id="UP001597368">
    <property type="component" value="Unassembled WGS sequence"/>
</dbReference>